<dbReference type="SUPFAM" id="SSF159888">
    <property type="entry name" value="YdhG-like"/>
    <property type="match status" value="1"/>
</dbReference>
<dbReference type="RefSeq" id="WP_136425466.1">
    <property type="nucleotide sequence ID" value="NZ_SSSN01000015.1"/>
</dbReference>
<dbReference type="Gene3D" id="3.90.1150.200">
    <property type="match status" value="1"/>
</dbReference>
<sequence>MGELDDYLATLDEAERAVLTGIRQRAQELVPDADQGMSYGMAALRHRGRSLVGLVATRNHLSMFPFSPAVVSAVADDLEGYSLSKGTIRFSVEKALPANIVDRVILLRRAEIDAALD</sequence>
<proteinExistence type="predicted"/>
<accession>A0A4V3WSQ6</accession>
<protein>
    <submittedName>
        <fullName evidence="1">DUF1801 domain-containing protein</fullName>
    </submittedName>
</protein>
<organism evidence="1 2">
    <name type="scientific">Orlajensenia flava</name>
    <dbReference type="NCBI Taxonomy" id="2565934"/>
    <lineage>
        <taxon>Bacteria</taxon>
        <taxon>Bacillati</taxon>
        <taxon>Actinomycetota</taxon>
        <taxon>Actinomycetes</taxon>
        <taxon>Micrococcales</taxon>
        <taxon>Microbacteriaceae</taxon>
        <taxon>Orlajensenia</taxon>
    </lineage>
</organism>
<dbReference type="Proteomes" id="UP000307380">
    <property type="component" value="Unassembled WGS sequence"/>
</dbReference>
<dbReference type="EMBL" id="SSSN01000015">
    <property type="protein sequence ID" value="THG29077.1"/>
    <property type="molecule type" value="Genomic_DNA"/>
</dbReference>
<dbReference type="AlphaFoldDB" id="A0A4V3WSQ6"/>
<evidence type="ECO:0000313" key="2">
    <source>
        <dbReference type="Proteomes" id="UP000307380"/>
    </source>
</evidence>
<reference evidence="1 2" key="1">
    <citation type="submission" date="2019-04" db="EMBL/GenBank/DDBJ databases">
        <authorList>
            <person name="Jiang L."/>
        </authorList>
    </citation>
    <scope>NUCLEOTIDE SEQUENCE [LARGE SCALE GENOMIC DNA]</scope>
    <source>
        <strain evidence="1 2">YIM 131861</strain>
    </source>
</reference>
<name>A0A4V3WSQ6_9MICO</name>
<evidence type="ECO:0000313" key="1">
    <source>
        <dbReference type="EMBL" id="THG29077.1"/>
    </source>
</evidence>
<gene>
    <name evidence="1" type="ORF">E6C70_15780</name>
</gene>
<keyword evidence="2" id="KW-1185">Reference proteome</keyword>
<comment type="caution">
    <text evidence="1">The sequence shown here is derived from an EMBL/GenBank/DDBJ whole genome shotgun (WGS) entry which is preliminary data.</text>
</comment>
<dbReference type="OrthoDB" id="3236524at2"/>